<reference evidence="5" key="1">
    <citation type="journal article" date="2019" name="Int. J. Syst. Evol. Microbiol.">
        <title>The Global Catalogue of Microorganisms (GCM) 10K type strain sequencing project: providing services to taxonomists for standard genome sequencing and annotation.</title>
        <authorList>
            <consortium name="The Broad Institute Genomics Platform"/>
            <consortium name="The Broad Institute Genome Sequencing Center for Infectious Disease"/>
            <person name="Wu L."/>
            <person name="Ma J."/>
        </authorList>
    </citation>
    <scope>NUCLEOTIDE SEQUENCE [LARGE SCALE GENOMIC DNA]</scope>
    <source>
        <strain evidence="5">JCM 16114</strain>
    </source>
</reference>
<dbReference type="InterPro" id="IPR025847">
    <property type="entry name" value="MEDS_domain"/>
</dbReference>
<dbReference type="InterPro" id="IPR050267">
    <property type="entry name" value="Anti-sigma-factor_SerPK"/>
</dbReference>
<feature type="domain" description="Histidine kinase/HSP90-like ATPase" evidence="2">
    <location>
        <begin position="191"/>
        <end position="303"/>
    </location>
</feature>
<comment type="caution">
    <text evidence="4">The sequence shown here is derived from an EMBL/GenBank/DDBJ whole genome shotgun (WGS) entry which is preliminary data.</text>
</comment>
<organism evidence="4 5">
    <name type="scientific">Nonomuraea monospora</name>
    <dbReference type="NCBI Taxonomy" id="568818"/>
    <lineage>
        <taxon>Bacteria</taxon>
        <taxon>Bacillati</taxon>
        <taxon>Actinomycetota</taxon>
        <taxon>Actinomycetes</taxon>
        <taxon>Streptosporangiales</taxon>
        <taxon>Streptosporangiaceae</taxon>
        <taxon>Nonomuraea</taxon>
    </lineage>
</organism>
<dbReference type="InterPro" id="IPR047718">
    <property type="entry name" value="RsbA-like_anti_sig"/>
</dbReference>
<dbReference type="Pfam" id="PF14417">
    <property type="entry name" value="MEDS"/>
    <property type="match status" value="1"/>
</dbReference>
<evidence type="ECO:0000259" key="2">
    <source>
        <dbReference type="Pfam" id="PF13581"/>
    </source>
</evidence>
<evidence type="ECO:0000259" key="3">
    <source>
        <dbReference type="Pfam" id="PF14417"/>
    </source>
</evidence>
<dbReference type="EMBL" id="BAAAQX010000032">
    <property type="protein sequence ID" value="GAA2213388.1"/>
    <property type="molecule type" value="Genomic_DNA"/>
</dbReference>
<dbReference type="PANTHER" id="PTHR35526">
    <property type="entry name" value="ANTI-SIGMA-F FACTOR RSBW-RELATED"/>
    <property type="match status" value="1"/>
</dbReference>
<dbReference type="InterPro" id="IPR036890">
    <property type="entry name" value="HATPase_C_sf"/>
</dbReference>
<dbReference type="Pfam" id="PF13581">
    <property type="entry name" value="HATPase_c_2"/>
    <property type="match status" value="1"/>
</dbReference>
<dbReference type="CDD" id="cd16936">
    <property type="entry name" value="HATPase_RsbW-like"/>
    <property type="match status" value="1"/>
</dbReference>
<dbReference type="NCBIfam" id="NF041045">
    <property type="entry name" value="RsbA_anti_sig"/>
    <property type="match status" value="1"/>
</dbReference>
<dbReference type="PANTHER" id="PTHR35526:SF3">
    <property type="entry name" value="ANTI-SIGMA-F FACTOR RSBW"/>
    <property type="match status" value="1"/>
</dbReference>
<dbReference type="Gene3D" id="3.30.565.10">
    <property type="entry name" value="Histidine kinase-like ATPase, C-terminal domain"/>
    <property type="match status" value="1"/>
</dbReference>
<keyword evidence="5" id="KW-1185">Reference proteome</keyword>
<keyword evidence="4" id="KW-0808">Transferase</keyword>
<gene>
    <name evidence="4" type="ORF">GCM10009850_088500</name>
</gene>
<dbReference type="GO" id="GO:0016301">
    <property type="term" value="F:kinase activity"/>
    <property type="evidence" value="ECO:0007669"/>
    <property type="project" value="UniProtKB-KW"/>
</dbReference>
<keyword evidence="1" id="KW-0723">Serine/threonine-protein kinase</keyword>
<feature type="domain" description="MEDS" evidence="3">
    <location>
        <begin position="10"/>
        <end position="153"/>
    </location>
</feature>
<dbReference type="Proteomes" id="UP001499843">
    <property type="component" value="Unassembled WGS sequence"/>
</dbReference>
<dbReference type="InterPro" id="IPR003594">
    <property type="entry name" value="HATPase_dom"/>
</dbReference>
<proteinExistence type="predicted"/>
<name>A0ABP5PNW8_9ACTN</name>
<sequence length="308" mass="33143">MLMWAEPFVHPALFYRGGGEYVSATTAFIREGLAAGEPVAVAVPPWNLALIEAELGAQSGDVLLLDMTEAGRNPGRIIPGVLRAFADRHPDRHVRIIGEPIWAGRTATEYPACAQHEALINLAFTGRRVTILCPYDLAGLPGEVIREAARTHPVLRDATSEWASDDYAPELVVEGHNRPLGEPSKFASLSFDHTNLSAVRTLAAREAAALGFHGDRLDDIRLAVAELGANSLDHGGGSGVLRVWAEDDRLVCEVSDAGHITDPLVGRRPVDPREAGSRGLLIVNLLSDLVRVHTRAGATAIRAYFVLP</sequence>
<evidence type="ECO:0000256" key="1">
    <source>
        <dbReference type="ARBA" id="ARBA00022527"/>
    </source>
</evidence>
<protein>
    <submittedName>
        <fullName evidence="4">Sensor histidine kinase</fullName>
    </submittedName>
</protein>
<keyword evidence="4" id="KW-0418">Kinase</keyword>
<evidence type="ECO:0000313" key="5">
    <source>
        <dbReference type="Proteomes" id="UP001499843"/>
    </source>
</evidence>
<evidence type="ECO:0000313" key="4">
    <source>
        <dbReference type="EMBL" id="GAA2213388.1"/>
    </source>
</evidence>
<dbReference type="SUPFAM" id="SSF55874">
    <property type="entry name" value="ATPase domain of HSP90 chaperone/DNA topoisomerase II/histidine kinase"/>
    <property type="match status" value="1"/>
</dbReference>
<accession>A0ABP5PNW8</accession>